<keyword evidence="1" id="KW-0732">Signal</keyword>
<evidence type="ECO:0000313" key="3">
    <source>
        <dbReference type="Proteomes" id="UP000468531"/>
    </source>
</evidence>
<organism evidence="2 3">
    <name type="scientific">Bradyrhizobium uaiense</name>
    <dbReference type="NCBI Taxonomy" id="2594946"/>
    <lineage>
        <taxon>Bacteria</taxon>
        <taxon>Pseudomonadati</taxon>
        <taxon>Pseudomonadota</taxon>
        <taxon>Alphaproteobacteria</taxon>
        <taxon>Hyphomicrobiales</taxon>
        <taxon>Nitrobacteraceae</taxon>
        <taxon>Bradyrhizobium</taxon>
    </lineage>
</organism>
<feature type="chain" id="PRO_5026720642" evidence="1">
    <location>
        <begin position="37"/>
        <end position="86"/>
    </location>
</feature>
<feature type="signal peptide" evidence="1">
    <location>
        <begin position="1"/>
        <end position="36"/>
    </location>
</feature>
<sequence>MRRTTILSIKSATAGIAASLMLGLAGVTFSSAPAKAVVYCTYVGYPHGCVARAGVVLRPRPVARAAVRHNVGGNMNGGVNRVGVRR</sequence>
<dbReference type="Proteomes" id="UP000468531">
    <property type="component" value="Unassembled WGS sequence"/>
</dbReference>
<evidence type="ECO:0000256" key="1">
    <source>
        <dbReference type="SAM" id="SignalP"/>
    </source>
</evidence>
<gene>
    <name evidence="2" type="ORF">FNJ47_17720</name>
</gene>
<protein>
    <submittedName>
        <fullName evidence="2">Uncharacterized protein</fullName>
    </submittedName>
</protein>
<evidence type="ECO:0000313" key="2">
    <source>
        <dbReference type="EMBL" id="NEU97620.1"/>
    </source>
</evidence>
<comment type="caution">
    <text evidence="2">The sequence shown here is derived from an EMBL/GenBank/DDBJ whole genome shotgun (WGS) entry which is preliminary data.</text>
</comment>
<accession>A0A6P1BJ22</accession>
<reference evidence="2 3" key="1">
    <citation type="journal article" date="2020" name="Arch. Microbiol.">
        <title>Bradyrhizobium uaiense sp. nov., a new highly efficient cowpea symbiont.</title>
        <authorList>
            <person name="Cabral Michel D."/>
            <person name="Azarias Guimaraes A."/>
            <person name="Martins da Costa E."/>
            <person name="Soares de Carvalho T."/>
            <person name="Balsanelli E."/>
            <person name="Willems A."/>
            <person name="Maltempi de Souza E."/>
            <person name="de Souza Moreira F.M."/>
        </authorList>
    </citation>
    <scope>NUCLEOTIDE SEQUENCE [LARGE SCALE GENOMIC DNA]</scope>
    <source>
        <strain evidence="2 3">UFLA 03-164</strain>
    </source>
</reference>
<keyword evidence="3" id="KW-1185">Reference proteome</keyword>
<dbReference type="RefSeq" id="WP_163155202.1">
    <property type="nucleotide sequence ID" value="NZ_VKHP01000064.1"/>
</dbReference>
<dbReference type="EMBL" id="VKHP01000064">
    <property type="protein sequence ID" value="NEU97620.1"/>
    <property type="molecule type" value="Genomic_DNA"/>
</dbReference>
<dbReference type="AlphaFoldDB" id="A0A6P1BJ22"/>
<proteinExistence type="predicted"/>
<name>A0A6P1BJ22_9BRAD</name>